<reference evidence="10 11" key="1">
    <citation type="submission" date="2016-03" db="EMBL/GenBank/DDBJ databases">
        <title>Microsymbionts genomes from the relict species Vavilovia formosa (Stev.) Fed.</title>
        <authorList>
            <person name="Kopat V."/>
            <person name="Chirak E."/>
            <person name="Kimeklis A."/>
            <person name="Andronov E."/>
        </authorList>
    </citation>
    <scope>NUCLEOTIDE SEQUENCE [LARGE SCALE GENOMIC DNA]</scope>
    <source>
        <strain evidence="10 11">Vaf07</strain>
    </source>
</reference>
<evidence type="ECO:0000256" key="6">
    <source>
        <dbReference type="ARBA" id="ARBA00022967"/>
    </source>
</evidence>
<keyword evidence="7" id="KW-0472">Membrane</keyword>
<keyword evidence="4" id="KW-0547">Nucleotide-binding</keyword>
<dbReference type="OrthoDB" id="9807242at2"/>
<dbReference type="GO" id="GO:0005524">
    <property type="term" value="F:ATP binding"/>
    <property type="evidence" value="ECO:0007669"/>
    <property type="project" value="UniProtKB-KW"/>
</dbReference>
<dbReference type="PROSITE" id="PS00211">
    <property type="entry name" value="ABC_TRANSPORTER_1"/>
    <property type="match status" value="1"/>
</dbReference>
<evidence type="ECO:0000313" key="11">
    <source>
        <dbReference type="Proteomes" id="UP000076574"/>
    </source>
</evidence>
<keyword evidence="5 10" id="KW-0067">ATP-binding</keyword>
<sequence>MSPTSVTSSESAVTVSGLTRAYGPRVVIDRLDLRIGRGEFVALLGESGCGKTTLLRALAGLDPIQGGHIDAPGRPAVVFQEHRLLPWDTLWQNVSLGLPGADPRKRAAAALVEVGLGDRLDDWPRNLSGGQAQRVALARALVQEPRLLLLDEPFAALDALTRIRMHVLVKELVARHQPGVLLVTHDVDEAIALADRILVMRNGVIASEHRADTHGGPAASRDQLLRELGVATNLQVA</sequence>
<evidence type="ECO:0000256" key="7">
    <source>
        <dbReference type="ARBA" id="ARBA00023136"/>
    </source>
</evidence>
<organism evidence="10 11">
    <name type="scientific">Tardiphaga robiniae</name>
    <dbReference type="NCBI Taxonomy" id="943830"/>
    <lineage>
        <taxon>Bacteria</taxon>
        <taxon>Pseudomonadati</taxon>
        <taxon>Pseudomonadota</taxon>
        <taxon>Alphaproteobacteria</taxon>
        <taxon>Hyphomicrobiales</taxon>
        <taxon>Nitrobacteraceae</taxon>
        <taxon>Tardiphaga</taxon>
    </lineage>
</organism>
<comment type="function">
    <text evidence="8">Involved in beta-(1--&gt;2)glucan export. Transmembrane domains (TMD) form a pore in the inner membrane and the ATP-binding domain (NBD) is responsible for energy generation.</text>
</comment>
<comment type="caution">
    <text evidence="10">The sequence shown here is derived from an EMBL/GenBank/DDBJ whole genome shotgun (WGS) entry which is preliminary data.</text>
</comment>
<accession>A0A163X2Z5</accession>
<dbReference type="AlphaFoldDB" id="A0A163X2Z5"/>
<dbReference type="RefSeq" id="WP_068738636.1">
    <property type="nucleotide sequence ID" value="NZ_LVYV01000056.1"/>
</dbReference>
<keyword evidence="6" id="KW-1278">Translocase</keyword>
<keyword evidence="2" id="KW-0813">Transport</keyword>
<dbReference type="Gene3D" id="3.40.50.300">
    <property type="entry name" value="P-loop containing nucleotide triphosphate hydrolases"/>
    <property type="match status" value="1"/>
</dbReference>
<dbReference type="InterPro" id="IPR050166">
    <property type="entry name" value="ABC_transporter_ATP-bind"/>
</dbReference>
<comment type="similarity">
    <text evidence="1">Belongs to the ABC transporter superfamily.</text>
</comment>
<dbReference type="InterPro" id="IPR017871">
    <property type="entry name" value="ABC_transporter-like_CS"/>
</dbReference>
<evidence type="ECO:0000256" key="5">
    <source>
        <dbReference type="ARBA" id="ARBA00022840"/>
    </source>
</evidence>
<keyword evidence="3" id="KW-1003">Cell membrane</keyword>
<dbReference type="PROSITE" id="PS50893">
    <property type="entry name" value="ABC_TRANSPORTER_2"/>
    <property type="match status" value="1"/>
</dbReference>
<proteinExistence type="inferred from homology"/>
<gene>
    <name evidence="10" type="ORF">A4A58_19040</name>
</gene>
<evidence type="ECO:0000313" key="10">
    <source>
        <dbReference type="EMBL" id="KZD20338.1"/>
    </source>
</evidence>
<dbReference type="SUPFAM" id="SSF52540">
    <property type="entry name" value="P-loop containing nucleoside triphosphate hydrolases"/>
    <property type="match status" value="1"/>
</dbReference>
<dbReference type="SMART" id="SM00382">
    <property type="entry name" value="AAA"/>
    <property type="match status" value="1"/>
</dbReference>
<evidence type="ECO:0000256" key="3">
    <source>
        <dbReference type="ARBA" id="ARBA00022475"/>
    </source>
</evidence>
<name>A0A163X2Z5_9BRAD</name>
<feature type="domain" description="ABC transporter" evidence="9">
    <location>
        <begin position="13"/>
        <end position="227"/>
    </location>
</feature>
<dbReference type="Proteomes" id="UP000076574">
    <property type="component" value="Unassembled WGS sequence"/>
</dbReference>
<dbReference type="InterPro" id="IPR027417">
    <property type="entry name" value="P-loop_NTPase"/>
</dbReference>
<dbReference type="InterPro" id="IPR003593">
    <property type="entry name" value="AAA+_ATPase"/>
</dbReference>
<evidence type="ECO:0000259" key="9">
    <source>
        <dbReference type="PROSITE" id="PS50893"/>
    </source>
</evidence>
<evidence type="ECO:0000256" key="2">
    <source>
        <dbReference type="ARBA" id="ARBA00022448"/>
    </source>
</evidence>
<dbReference type="InterPro" id="IPR003439">
    <property type="entry name" value="ABC_transporter-like_ATP-bd"/>
</dbReference>
<dbReference type="PANTHER" id="PTHR42788">
    <property type="entry name" value="TAURINE IMPORT ATP-BINDING PROTEIN-RELATED"/>
    <property type="match status" value="1"/>
</dbReference>
<dbReference type="Pfam" id="PF00005">
    <property type="entry name" value="ABC_tran"/>
    <property type="match status" value="1"/>
</dbReference>
<keyword evidence="11" id="KW-1185">Reference proteome</keyword>
<evidence type="ECO:0000256" key="8">
    <source>
        <dbReference type="ARBA" id="ARBA00024722"/>
    </source>
</evidence>
<evidence type="ECO:0000256" key="1">
    <source>
        <dbReference type="ARBA" id="ARBA00005417"/>
    </source>
</evidence>
<dbReference type="STRING" id="943830.A4A58_19040"/>
<evidence type="ECO:0000256" key="4">
    <source>
        <dbReference type="ARBA" id="ARBA00022741"/>
    </source>
</evidence>
<protein>
    <submittedName>
        <fullName evidence="10">Sulfonate ABC transporter ATP-binding protein</fullName>
    </submittedName>
</protein>
<dbReference type="GO" id="GO:0016887">
    <property type="term" value="F:ATP hydrolysis activity"/>
    <property type="evidence" value="ECO:0007669"/>
    <property type="project" value="InterPro"/>
</dbReference>
<dbReference type="EMBL" id="LVYV01000056">
    <property type="protein sequence ID" value="KZD20338.1"/>
    <property type="molecule type" value="Genomic_DNA"/>
</dbReference>
<dbReference type="PANTHER" id="PTHR42788:SF17">
    <property type="entry name" value="ALIPHATIC SULFONATES IMPORT ATP-BINDING PROTEIN SSUB"/>
    <property type="match status" value="1"/>
</dbReference>